<keyword evidence="4" id="KW-1185">Reference proteome</keyword>
<feature type="region of interest" description="Disordered" evidence="1">
    <location>
        <begin position="170"/>
        <end position="204"/>
    </location>
</feature>
<dbReference type="RefSeq" id="WP_196394877.1">
    <property type="nucleotide sequence ID" value="NZ_JADNYM010000001.1"/>
</dbReference>
<proteinExistence type="predicted"/>
<evidence type="ECO:0000256" key="1">
    <source>
        <dbReference type="SAM" id="MobiDB-lite"/>
    </source>
</evidence>
<feature type="compositionally biased region" description="Basic and acidic residues" evidence="1">
    <location>
        <begin position="11"/>
        <end position="25"/>
    </location>
</feature>
<evidence type="ECO:0000259" key="2">
    <source>
        <dbReference type="Pfam" id="PF13699"/>
    </source>
</evidence>
<name>A0A931CL93_9MICC</name>
<evidence type="ECO:0000313" key="3">
    <source>
        <dbReference type="EMBL" id="MBG0737931.1"/>
    </source>
</evidence>
<accession>A0A931CL93</accession>
<organism evidence="3 4">
    <name type="scientific">Arthrobacter terrae</name>
    <dbReference type="NCBI Taxonomy" id="2935737"/>
    <lineage>
        <taxon>Bacteria</taxon>
        <taxon>Bacillati</taxon>
        <taxon>Actinomycetota</taxon>
        <taxon>Actinomycetes</taxon>
        <taxon>Micrococcales</taxon>
        <taxon>Micrococcaceae</taxon>
        <taxon>Arthrobacter</taxon>
    </lineage>
</organism>
<sequence length="1148" mass="121887">MTSFAVSGPQDAKEREAGKAADRLMHSSLGADSTAAAPQNSEVDAAAARSPTTLGNFQLSAGQSLDRRTRDLMEPKFGADFLGVQVHTEGNAIGAANALGAKAFTVGSDIGFAAGRYRPDSPTGQRLLAHELAHVVQNAGAGSSSTVYRDPVDPDAPFAGGFGGGQFGGGGAGRSFGGGSSGGGGASGSFAPPAPTPVSQPGPEVIELKGKPLLAPSPALAQAIKDKAGDTLLVHVRFGELAEGFLPIVWSDTGFMTPPPAKNFPAWGIPMTHPAFPVAGLAKPTLWIEVRDSVVGGAMGWITAAAWANDPSQFRSHVPLEMLFGGLSAFTNLKIDGPITDVLWNGRFSYEAPHLTFDSGPFSGSGRIRVSDENYDFDATIDVPLTGLPKGATVPVKRPNGLENLIFGSKTWRYERTLGGKSGSKISGELTATLGNGSFDVRGTAGYSRSNPRIRGTVTIVVGSLETARQAVTDRLGPDAPASIEPAAPGEGIAIAGFGQLDFELSEWMTGNAEVIVHPEGWVTARGEILPTKIIPLFRKQAKEREVPGAGGSLTEVVAGLPLIGDVRIEAEAQLYSYGWFGPGTLHDIRVTGLISNHPAIVNRFELAGTISSPAAAGLRLEANIGLSAYAVHLKKVAEAKLTGQGTLELQMYAEAAAAAGRRASTAPPGEAEYYLRGSLAAAAALILDLQLKLRGDVLGFWRPNIHLIDQTYTLGQAGAKLNFEYVFGKNKDSSIEVSFDKVSFDAGTFAAAVVRGETVTQKGYEGKTPVAADTTSEVVNPDAPPPPGPVASGAHTSAQLEEPFSMYWASHTLRLSLLEPPDLQMESTGPERLLNRISRARKNVRKDAALSVLERDTRLSDLDKIAAQARQVLDAAEKVEKGSRYLTPSVPGFHNLAQLIADYGTRYRTTDLAVGLAAVSVDPTNPKTVLNKFPKLADDALIAARVGRILDMGVSATVLRRIVDNHPPSAEGDVVDLLEYIETMILARAVNWGAVLTDLKIGGRKLQGATWVLRYIATYGDWSDVSFEAKDEDAGQPDNRRWDTLMSGTLYEFKDWYVWKSISSRTFLKQILQDYLNNGVGETMPLKWVFSDSPLTRKSIIANMEAALDGVKADLLAGKPPRVPGYYSPAMCDTIKSRLNSVVVKVN</sequence>
<reference evidence="3 4" key="1">
    <citation type="submission" date="2020-11" db="EMBL/GenBank/DDBJ databases">
        <title>Arthrobacter antarcticus sp. nov., isolated from Antarctic Soil.</title>
        <authorList>
            <person name="Li J."/>
        </authorList>
    </citation>
    <scope>NUCLEOTIDE SEQUENCE [LARGE SCALE GENOMIC DNA]</scope>
    <source>
        <strain evidence="3 4">Z1-20</strain>
    </source>
</reference>
<gene>
    <name evidence="3" type="ORF">IV500_00555</name>
</gene>
<dbReference type="EMBL" id="JADNYM010000001">
    <property type="protein sequence ID" value="MBG0737931.1"/>
    <property type="molecule type" value="Genomic_DNA"/>
</dbReference>
<comment type="caution">
    <text evidence="3">The sequence shown here is derived from an EMBL/GenBank/DDBJ whole genome shotgun (WGS) entry which is preliminary data.</text>
</comment>
<evidence type="ECO:0000313" key="4">
    <source>
        <dbReference type="Proteomes" id="UP000655366"/>
    </source>
</evidence>
<dbReference type="Pfam" id="PF13699">
    <property type="entry name" value="eCIS_core"/>
    <property type="match status" value="1"/>
</dbReference>
<feature type="region of interest" description="Disordered" evidence="1">
    <location>
        <begin position="1"/>
        <end position="49"/>
    </location>
</feature>
<dbReference type="Proteomes" id="UP000655366">
    <property type="component" value="Unassembled WGS sequence"/>
</dbReference>
<dbReference type="AlphaFoldDB" id="A0A931CL93"/>
<dbReference type="InterPro" id="IPR025295">
    <property type="entry name" value="eCIS_core_dom"/>
</dbReference>
<feature type="region of interest" description="Disordered" evidence="1">
    <location>
        <begin position="773"/>
        <end position="796"/>
    </location>
</feature>
<feature type="domain" description="eCIS core" evidence="2">
    <location>
        <begin position="65"/>
        <end position="141"/>
    </location>
</feature>
<feature type="compositionally biased region" description="Gly residues" evidence="1">
    <location>
        <begin position="170"/>
        <end position="187"/>
    </location>
</feature>
<protein>
    <submittedName>
        <fullName evidence="3">DUF4157 domain-containing protein</fullName>
    </submittedName>
</protein>